<organism evidence="2 3">
    <name type="scientific">Gossypium klotzschianum</name>
    <dbReference type="NCBI Taxonomy" id="34286"/>
    <lineage>
        <taxon>Eukaryota</taxon>
        <taxon>Viridiplantae</taxon>
        <taxon>Streptophyta</taxon>
        <taxon>Embryophyta</taxon>
        <taxon>Tracheophyta</taxon>
        <taxon>Spermatophyta</taxon>
        <taxon>Magnoliopsida</taxon>
        <taxon>eudicotyledons</taxon>
        <taxon>Gunneridae</taxon>
        <taxon>Pentapetalae</taxon>
        <taxon>rosids</taxon>
        <taxon>malvids</taxon>
        <taxon>Malvales</taxon>
        <taxon>Malvaceae</taxon>
        <taxon>Malvoideae</taxon>
        <taxon>Gossypium</taxon>
    </lineage>
</organism>
<evidence type="ECO:0000256" key="1">
    <source>
        <dbReference type="SAM" id="Phobius"/>
    </source>
</evidence>
<feature type="transmembrane region" description="Helical" evidence="1">
    <location>
        <begin position="20"/>
        <end position="37"/>
    </location>
</feature>
<keyword evidence="1" id="KW-1133">Transmembrane helix</keyword>
<comment type="caution">
    <text evidence="2">The sequence shown here is derived from an EMBL/GenBank/DDBJ whole genome shotgun (WGS) entry which is preliminary data.</text>
</comment>
<protein>
    <submittedName>
        <fullName evidence="2">Uncharacterized protein</fullName>
    </submittedName>
</protein>
<evidence type="ECO:0000313" key="3">
    <source>
        <dbReference type="Proteomes" id="UP000593573"/>
    </source>
</evidence>
<feature type="transmembrane region" description="Helical" evidence="1">
    <location>
        <begin position="57"/>
        <end position="77"/>
    </location>
</feature>
<dbReference type="PANTHER" id="PTHR38146:SF9">
    <property type="entry name" value="UNKNOW PROTEIN"/>
    <property type="match status" value="1"/>
</dbReference>
<dbReference type="AlphaFoldDB" id="A0A7J8UEC3"/>
<gene>
    <name evidence="2" type="ORF">Goklo_016452</name>
</gene>
<evidence type="ECO:0000313" key="2">
    <source>
        <dbReference type="EMBL" id="MBA0648808.1"/>
    </source>
</evidence>
<accession>A0A7J8UEC3</accession>
<name>A0A7J8UEC3_9ROSI</name>
<reference evidence="2 3" key="1">
    <citation type="journal article" date="2019" name="Genome Biol. Evol.">
        <title>Insights into the evolution of the New World diploid cottons (Gossypium, subgenus Houzingenia) based on genome sequencing.</title>
        <authorList>
            <person name="Grover C.E."/>
            <person name="Arick M.A. 2nd"/>
            <person name="Thrash A."/>
            <person name="Conover J.L."/>
            <person name="Sanders W.S."/>
            <person name="Peterson D.G."/>
            <person name="Frelichowski J.E."/>
            <person name="Scheffler J.A."/>
            <person name="Scheffler B.E."/>
            <person name="Wendel J.F."/>
        </authorList>
    </citation>
    <scope>NUCLEOTIDE SEQUENCE [LARGE SCALE GENOMIC DNA]</scope>
    <source>
        <strain evidence="2">57</strain>
        <tissue evidence="2">Leaf</tissue>
    </source>
</reference>
<keyword evidence="1" id="KW-0812">Transmembrane</keyword>
<dbReference type="EMBL" id="JABFAB010000005">
    <property type="protein sequence ID" value="MBA0648808.1"/>
    <property type="molecule type" value="Genomic_DNA"/>
</dbReference>
<keyword evidence="1" id="KW-0472">Membrane</keyword>
<feature type="transmembrane region" description="Helical" evidence="1">
    <location>
        <begin position="89"/>
        <end position="112"/>
    </location>
</feature>
<dbReference type="PANTHER" id="PTHR38146">
    <property type="entry name" value="30S RIBOSOMAL PROTEIN S12, CHLOROPLASTIC"/>
    <property type="match status" value="1"/>
</dbReference>
<dbReference type="Proteomes" id="UP000593573">
    <property type="component" value="Unassembled WGS sequence"/>
</dbReference>
<sequence length="155" mass="17024">MKKGSNGTIPPSPQNERGDFIVLDNAFILSITAAAGIDLADTYSLDTVIDSSLKKEVHDLCAFYLYAVLLCQAFTYCKKFPTTASRRSLGRVSVLVWLIILSDQLLIIALPFPTTVPLPMVGSYALLTHKDSSELSFIPRHNLYPCASYSPGHRS</sequence>
<keyword evidence="3" id="KW-1185">Reference proteome</keyword>
<proteinExistence type="predicted"/>
<dbReference type="OrthoDB" id="1721053at2759"/>